<dbReference type="PROSITE" id="PS00138">
    <property type="entry name" value="SUBTILASE_SER"/>
    <property type="match status" value="1"/>
</dbReference>
<dbReference type="PANTHER" id="PTHR14218:SF15">
    <property type="entry name" value="TRIPEPTIDYL-PEPTIDASE 1"/>
    <property type="match status" value="1"/>
</dbReference>
<gene>
    <name evidence="4" type="ORF">BN12_2200012</name>
</gene>
<dbReference type="InterPro" id="IPR050819">
    <property type="entry name" value="Tripeptidyl-peptidase_I"/>
</dbReference>
<evidence type="ECO:0008006" key="6">
    <source>
        <dbReference type="Google" id="ProtNLM"/>
    </source>
</evidence>
<evidence type="ECO:0000256" key="2">
    <source>
        <dbReference type="ARBA" id="ARBA00022801"/>
    </source>
</evidence>
<organism evidence="4 5">
    <name type="scientific">Nostocoides japonicum T1-X7</name>
    <dbReference type="NCBI Taxonomy" id="1194083"/>
    <lineage>
        <taxon>Bacteria</taxon>
        <taxon>Bacillati</taxon>
        <taxon>Actinomycetota</taxon>
        <taxon>Actinomycetes</taxon>
        <taxon>Micrococcales</taxon>
        <taxon>Intrasporangiaceae</taxon>
        <taxon>Nostocoides</taxon>
    </lineage>
</organism>
<keyword evidence="3" id="KW-0720">Serine protease</keyword>
<dbReference type="STRING" id="1194083.BN12_2200012"/>
<dbReference type="PANTHER" id="PTHR14218">
    <property type="entry name" value="PROTEASE S8 TRIPEPTIDYL PEPTIDASE I CLN2"/>
    <property type="match status" value="1"/>
</dbReference>
<evidence type="ECO:0000256" key="1">
    <source>
        <dbReference type="ARBA" id="ARBA00022670"/>
    </source>
</evidence>
<dbReference type="GO" id="GO:0006508">
    <property type="term" value="P:proteolysis"/>
    <property type="evidence" value="ECO:0007669"/>
    <property type="project" value="UniProtKB-KW"/>
</dbReference>
<dbReference type="InterPro" id="IPR036852">
    <property type="entry name" value="Peptidase_S8/S53_dom_sf"/>
</dbReference>
<evidence type="ECO:0000313" key="5">
    <source>
        <dbReference type="Proteomes" id="UP000035721"/>
    </source>
</evidence>
<proteinExistence type="predicted"/>
<protein>
    <recommendedName>
        <fullName evidence="6">Peptidase S53 domain-containing protein</fullName>
    </recommendedName>
</protein>
<dbReference type="GO" id="GO:0008240">
    <property type="term" value="F:tripeptidyl-peptidase activity"/>
    <property type="evidence" value="ECO:0007669"/>
    <property type="project" value="TreeGrafter"/>
</dbReference>
<name>A0A077LVQ9_9MICO</name>
<dbReference type="SUPFAM" id="SSF52743">
    <property type="entry name" value="Subtilisin-like"/>
    <property type="match status" value="1"/>
</dbReference>
<comment type="caution">
    <text evidence="4">The sequence shown here is derived from an EMBL/GenBank/DDBJ whole genome shotgun (WGS) entry which is preliminary data.</text>
</comment>
<evidence type="ECO:0000313" key="4">
    <source>
        <dbReference type="EMBL" id="CCH77771.1"/>
    </source>
</evidence>
<reference evidence="4 5" key="1">
    <citation type="journal article" date="2013" name="ISME J.">
        <title>A metabolic model for members of the genus Tetrasphaera involved in enhanced biological phosphorus removal.</title>
        <authorList>
            <person name="Kristiansen R."/>
            <person name="Nguyen H.T.T."/>
            <person name="Saunders A.M."/>
            <person name="Nielsen J.L."/>
            <person name="Wimmer R."/>
            <person name="Le V.Q."/>
            <person name="McIlroy S.J."/>
            <person name="Petrovski S."/>
            <person name="Seviour R.J."/>
            <person name="Calteau A."/>
            <person name="Nielsen K.L."/>
            <person name="Nielsen P.H."/>
        </authorList>
    </citation>
    <scope>NUCLEOTIDE SEQUENCE [LARGE SCALE GENOMIC DNA]</scope>
    <source>
        <strain evidence="4 5">T1-X7</strain>
    </source>
</reference>
<keyword evidence="5" id="KW-1185">Reference proteome</keyword>
<keyword evidence="2" id="KW-0378">Hydrolase</keyword>
<dbReference type="EMBL" id="CAJB01000136">
    <property type="protein sequence ID" value="CCH77771.1"/>
    <property type="molecule type" value="Genomic_DNA"/>
</dbReference>
<accession>A0A077LVQ9</accession>
<dbReference type="InterPro" id="IPR023828">
    <property type="entry name" value="Peptidase_S8_Ser-AS"/>
</dbReference>
<dbReference type="Gene3D" id="3.40.50.200">
    <property type="entry name" value="Peptidase S8/S53 domain"/>
    <property type="match status" value="1"/>
</dbReference>
<dbReference type="AlphaFoldDB" id="A0A077LVQ9"/>
<dbReference type="GO" id="GO:0004252">
    <property type="term" value="F:serine-type endopeptidase activity"/>
    <property type="evidence" value="ECO:0007669"/>
    <property type="project" value="InterPro"/>
</dbReference>
<dbReference type="Proteomes" id="UP000035721">
    <property type="component" value="Unassembled WGS sequence"/>
</dbReference>
<sequence>MTGCRGRAMADVAAVADPRTGLAVYAPTSKTSSAWAQYGGTSLSSPIVAAVYALSGRTSGYANTIPYAHTGGLFDVTSGRNGSCASWCAAKTGWDGPTGLGTPNGTSAF</sequence>
<evidence type="ECO:0000256" key="3">
    <source>
        <dbReference type="ARBA" id="ARBA00022825"/>
    </source>
</evidence>
<keyword evidence="1" id="KW-0645">Protease</keyword>